<dbReference type="InterPro" id="IPR020846">
    <property type="entry name" value="MFS_dom"/>
</dbReference>
<feature type="transmembrane region" description="Helical" evidence="7">
    <location>
        <begin position="299"/>
        <end position="318"/>
    </location>
</feature>
<dbReference type="PANTHER" id="PTHR23513:SF11">
    <property type="entry name" value="STAPHYLOFERRIN A TRANSPORTER"/>
    <property type="match status" value="1"/>
</dbReference>
<evidence type="ECO:0000259" key="8">
    <source>
        <dbReference type="PROSITE" id="PS50850"/>
    </source>
</evidence>
<dbReference type="RefSeq" id="WP_025774421.1">
    <property type="nucleotide sequence ID" value="NZ_DF238840.1"/>
</dbReference>
<keyword evidence="4 7" id="KW-0812">Transmembrane</keyword>
<dbReference type="AlphaFoldDB" id="A0A0S6UCP8"/>
<feature type="transmembrane region" description="Helical" evidence="7">
    <location>
        <begin position="359"/>
        <end position="378"/>
    </location>
</feature>
<feature type="domain" description="Major facilitator superfamily (MFS) profile" evidence="8">
    <location>
        <begin position="24"/>
        <end position="410"/>
    </location>
</feature>
<organism evidence="9">
    <name type="scientific">Moorella thermoacetica Y72</name>
    <dbReference type="NCBI Taxonomy" id="1325331"/>
    <lineage>
        <taxon>Bacteria</taxon>
        <taxon>Bacillati</taxon>
        <taxon>Bacillota</taxon>
        <taxon>Clostridia</taxon>
        <taxon>Neomoorellales</taxon>
        <taxon>Neomoorellaceae</taxon>
        <taxon>Neomoorella</taxon>
    </lineage>
</organism>
<dbReference type="SUPFAM" id="SSF103473">
    <property type="entry name" value="MFS general substrate transporter"/>
    <property type="match status" value="1"/>
</dbReference>
<keyword evidence="6 7" id="KW-0472">Membrane</keyword>
<evidence type="ECO:0000256" key="2">
    <source>
        <dbReference type="ARBA" id="ARBA00022448"/>
    </source>
</evidence>
<feature type="transmembrane region" description="Helical" evidence="7">
    <location>
        <begin position="182"/>
        <end position="202"/>
    </location>
</feature>
<evidence type="ECO:0000256" key="4">
    <source>
        <dbReference type="ARBA" id="ARBA00022692"/>
    </source>
</evidence>
<dbReference type="InterPro" id="IPR036259">
    <property type="entry name" value="MFS_trans_sf"/>
</dbReference>
<accession>A0A0S6UCP8</accession>
<evidence type="ECO:0000256" key="7">
    <source>
        <dbReference type="SAM" id="Phobius"/>
    </source>
</evidence>
<dbReference type="PANTHER" id="PTHR23513">
    <property type="entry name" value="INTEGRAL MEMBRANE EFFLUX PROTEIN-RELATED"/>
    <property type="match status" value="1"/>
</dbReference>
<dbReference type="Gene3D" id="1.20.1250.20">
    <property type="entry name" value="MFS general substrate transporter like domains"/>
    <property type="match status" value="1"/>
</dbReference>
<evidence type="ECO:0000256" key="6">
    <source>
        <dbReference type="ARBA" id="ARBA00023136"/>
    </source>
</evidence>
<evidence type="ECO:0000256" key="5">
    <source>
        <dbReference type="ARBA" id="ARBA00022989"/>
    </source>
</evidence>
<dbReference type="Pfam" id="PF05977">
    <property type="entry name" value="MFS_3"/>
    <property type="match status" value="1"/>
</dbReference>
<keyword evidence="3" id="KW-1003">Cell membrane</keyword>
<protein>
    <submittedName>
        <fullName evidence="9">Permeases of the major facilitator superfamily</fullName>
    </submittedName>
</protein>
<feature type="transmembrane region" description="Helical" evidence="7">
    <location>
        <begin position="57"/>
        <end position="78"/>
    </location>
</feature>
<feature type="transmembrane region" description="Helical" evidence="7">
    <location>
        <begin position="324"/>
        <end position="347"/>
    </location>
</feature>
<dbReference type="InterPro" id="IPR010290">
    <property type="entry name" value="TM_effector"/>
</dbReference>
<feature type="transmembrane region" description="Helical" evidence="7">
    <location>
        <begin position="90"/>
        <end position="108"/>
    </location>
</feature>
<proteinExistence type="predicted"/>
<feature type="transmembrane region" description="Helical" evidence="7">
    <location>
        <begin position="384"/>
        <end position="405"/>
    </location>
</feature>
<dbReference type="CDD" id="cd06173">
    <property type="entry name" value="MFS_MefA_like"/>
    <property type="match status" value="1"/>
</dbReference>
<dbReference type="GO" id="GO:0005886">
    <property type="term" value="C:plasma membrane"/>
    <property type="evidence" value="ECO:0007669"/>
    <property type="project" value="UniProtKB-SubCell"/>
</dbReference>
<feature type="transmembrane region" description="Helical" evidence="7">
    <location>
        <begin position="234"/>
        <end position="259"/>
    </location>
</feature>
<reference evidence="9" key="1">
    <citation type="journal article" date="2014" name="Gene">
        <title>Genome-guided analysis of transformation efficiency and carbon dioxide assimilation by Moorella thermoacetica Y72.</title>
        <authorList>
            <person name="Tsukahara K."/>
            <person name="Kita A."/>
            <person name="Nakashimada Y."/>
            <person name="Hoshino T."/>
            <person name="Murakami K."/>
        </authorList>
    </citation>
    <scope>NUCLEOTIDE SEQUENCE [LARGE SCALE GENOMIC DNA]</scope>
    <source>
        <strain evidence="9">Y72</strain>
    </source>
</reference>
<feature type="transmembrane region" description="Helical" evidence="7">
    <location>
        <begin position="153"/>
        <end position="176"/>
    </location>
</feature>
<evidence type="ECO:0000256" key="1">
    <source>
        <dbReference type="ARBA" id="ARBA00004651"/>
    </source>
</evidence>
<feature type="transmembrane region" description="Helical" evidence="7">
    <location>
        <begin position="27"/>
        <end position="45"/>
    </location>
</feature>
<comment type="subcellular location">
    <subcellularLocation>
        <location evidence="1">Cell membrane</location>
        <topology evidence="1">Multi-pass membrane protein</topology>
    </subcellularLocation>
</comment>
<name>A0A0S6UCP8_NEOTH</name>
<dbReference type="EMBL" id="DF238840">
    <property type="protein sequence ID" value="GAF26738.1"/>
    <property type="molecule type" value="Genomic_DNA"/>
</dbReference>
<feature type="transmembrane region" description="Helical" evidence="7">
    <location>
        <begin position="271"/>
        <end position="292"/>
    </location>
</feature>
<sequence length="418" mass="44422">MEIEAATGKKAGRFQALAALRHRNFRLFWSGQLISLIGTWMQNMAQGWLVLQLTNSPFLLGLVSAIQFTPLLVLALVAGVVADRVPKRRLLIFTQSSLMLLAFTLGILTLTGAIRYWQVLILAGLLGMVNTFDMPARQAFVVEMVGKGDLMNAIALNSSIFNAARIVGPALAGLVIGRLGMAASFLLNGASFLAVIAGLLLIRIPEKIDWHHRVAEGMGERIAEGLQYIRRTPVVLRTVVLMALLSIFAMNFSVLIPVLARDTLGQQAEGYGLLMSASGVGALCGAIFLAVFSSRGPSPWLLLGGAAGLCLFQLFLAGTHSYTLALLFLGLTGWSMITFTASVNTTLQLNVPDNLRGRVMSVYSLVFGGVTPIGSLFSGSIAHLWGAPAGLAAGATMGLISLLAVAGQTWRCKPNAGV</sequence>
<evidence type="ECO:0000313" key="9">
    <source>
        <dbReference type="EMBL" id="GAF26738.1"/>
    </source>
</evidence>
<feature type="transmembrane region" description="Helical" evidence="7">
    <location>
        <begin position="114"/>
        <end position="132"/>
    </location>
</feature>
<gene>
    <name evidence="9" type="ORF">MTY_2078</name>
</gene>
<keyword evidence="5 7" id="KW-1133">Transmembrane helix</keyword>
<dbReference type="Proteomes" id="UP000063718">
    <property type="component" value="Unassembled WGS sequence"/>
</dbReference>
<evidence type="ECO:0000256" key="3">
    <source>
        <dbReference type="ARBA" id="ARBA00022475"/>
    </source>
</evidence>
<dbReference type="PROSITE" id="PS50850">
    <property type="entry name" value="MFS"/>
    <property type="match status" value="1"/>
</dbReference>
<dbReference type="GO" id="GO:0022857">
    <property type="term" value="F:transmembrane transporter activity"/>
    <property type="evidence" value="ECO:0007669"/>
    <property type="project" value="InterPro"/>
</dbReference>
<keyword evidence="2" id="KW-0813">Transport</keyword>